<organism evidence="2 3">
    <name type="scientific">Apiospora phragmitis</name>
    <dbReference type="NCBI Taxonomy" id="2905665"/>
    <lineage>
        <taxon>Eukaryota</taxon>
        <taxon>Fungi</taxon>
        <taxon>Dikarya</taxon>
        <taxon>Ascomycota</taxon>
        <taxon>Pezizomycotina</taxon>
        <taxon>Sordariomycetes</taxon>
        <taxon>Xylariomycetidae</taxon>
        <taxon>Amphisphaeriales</taxon>
        <taxon>Apiosporaceae</taxon>
        <taxon>Apiospora</taxon>
    </lineage>
</organism>
<dbReference type="RefSeq" id="XP_066719798.1">
    <property type="nucleotide sequence ID" value="XM_066853943.1"/>
</dbReference>
<keyword evidence="3" id="KW-1185">Reference proteome</keyword>
<accession>A0ABR1W6M4</accession>
<feature type="domain" description="Heterokaryon incompatibility" evidence="1">
    <location>
        <begin position="267"/>
        <end position="393"/>
    </location>
</feature>
<dbReference type="EMBL" id="JAQQWL010000003">
    <property type="protein sequence ID" value="KAK8078727.1"/>
    <property type="molecule type" value="Genomic_DNA"/>
</dbReference>
<evidence type="ECO:0000313" key="2">
    <source>
        <dbReference type="EMBL" id="KAK8078727.1"/>
    </source>
</evidence>
<dbReference type="PANTHER" id="PTHR33112">
    <property type="entry name" value="DOMAIN PROTEIN, PUTATIVE-RELATED"/>
    <property type="match status" value="1"/>
</dbReference>
<protein>
    <recommendedName>
        <fullName evidence="1">Heterokaryon incompatibility domain-containing protein</fullName>
    </recommendedName>
</protein>
<name>A0ABR1W6M4_9PEZI</name>
<sequence>MPSSHNVRSEVSHRLRNRFARLFREIALSRSSPNTTPNTTPNTSGPCAACATALETPCAACNLVLSTIHETIEFWKPREKRPPGLRNYPYDDSHKVVRRGLPALDECQQCQQPKCKLCRALLALAPAGAVTSDGRSPEMFGNQQFLLCTCSKYIFSSGMMPTHYHPTLHFAKPSYGWQYSQNSHAPGWAKRVGSISLLAVHPIDDNEQVHYRSILPHSVDLDFIKDNIEICAKEHKSCQNRLEEVIGLKVIDCESQKVVLAPAKCQYIALSYVWGAAQADATVAFPRVVRDSITVATALGCQYLWVDRYCIDQEDTQKQGIFNQMHRVYSNAFLTIIAAAGLDADHGLPGVSSCRPKQINFQLGDLQFDEVFPFDDLALANSIWATRAWTYQESYFSRRRLCFTEKQLIWICNSRTQAECISESTLDTQRKDYAHALTTRPHTSLPQPHYSLRSKPVYQDLQRDIGLYTARRLSYPSDSLNAILGVLRYYVELTAESRYPPVNKFSISHAWGVPLYKEIESQEISFNIGWKHSVPGTRRPEFPSWSWAGWAGSADLLDSSMAPELSWCFITDSHKELPLDALHNQAFQAQDAPRLLAITTKICPVTLWDSTDVVTKHTTTSKFRVVFQLTEAIYAGIDWKSDEVPDARESYWAASLSHKGTGIMNTGSRLNVFHGCQMILRKRGQDFERIGISYMAKRIPLDTTCIFFDAVGNILDNIEAKERLEVPDGYWWWYEHAQTHRICIS</sequence>
<dbReference type="InterPro" id="IPR010730">
    <property type="entry name" value="HET"/>
</dbReference>
<gene>
    <name evidence="2" type="ORF">PG994_002534</name>
</gene>
<dbReference type="PANTHER" id="PTHR33112:SF1">
    <property type="entry name" value="HETEROKARYON INCOMPATIBILITY DOMAIN-CONTAINING PROTEIN"/>
    <property type="match status" value="1"/>
</dbReference>
<dbReference type="Proteomes" id="UP001480595">
    <property type="component" value="Unassembled WGS sequence"/>
</dbReference>
<comment type="caution">
    <text evidence="2">The sequence shown here is derived from an EMBL/GenBank/DDBJ whole genome shotgun (WGS) entry which is preliminary data.</text>
</comment>
<dbReference type="GeneID" id="92087006"/>
<proteinExistence type="predicted"/>
<reference evidence="2 3" key="1">
    <citation type="submission" date="2023-01" db="EMBL/GenBank/DDBJ databases">
        <title>Analysis of 21 Apiospora genomes using comparative genomics revels a genus with tremendous synthesis potential of carbohydrate active enzymes and secondary metabolites.</title>
        <authorList>
            <person name="Sorensen T."/>
        </authorList>
    </citation>
    <scope>NUCLEOTIDE SEQUENCE [LARGE SCALE GENOMIC DNA]</scope>
    <source>
        <strain evidence="2 3">CBS 135458</strain>
    </source>
</reference>
<evidence type="ECO:0000313" key="3">
    <source>
        <dbReference type="Proteomes" id="UP001480595"/>
    </source>
</evidence>
<evidence type="ECO:0000259" key="1">
    <source>
        <dbReference type="Pfam" id="PF06985"/>
    </source>
</evidence>
<dbReference type="Pfam" id="PF06985">
    <property type="entry name" value="HET"/>
    <property type="match status" value="1"/>
</dbReference>